<evidence type="ECO:0008006" key="4">
    <source>
        <dbReference type="Google" id="ProtNLM"/>
    </source>
</evidence>
<dbReference type="EMBL" id="MUAI01000061">
    <property type="protein sequence ID" value="OOR03090.1"/>
    <property type="molecule type" value="Genomic_DNA"/>
</dbReference>
<gene>
    <name evidence="2" type="ORF">BW900_28950</name>
</gene>
<evidence type="ECO:0000256" key="1">
    <source>
        <dbReference type="SAM" id="Phobius"/>
    </source>
</evidence>
<protein>
    <recommendedName>
        <fullName evidence="4">DUF3961 domain-containing protein</fullName>
    </recommendedName>
</protein>
<evidence type="ECO:0000313" key="3">
    <source>
        <dbReference type="Proteomes" id="UP000190696"/>
    </source>
</evidence>
<keyword evidence="1" id="KW-0812">Transmembrane</keyword>
<dbReference type="AlphaFoldDB" id="A0A1S9SZH0"/>
<accession>A0A1S9SZH0</accession>
<reference evidence="2 3" key="1">
    <citation type="submission" date="2017-01" db="EMBL/GenBank/DDBJ databases">
        <title>Bacillus cereus isolates.</title>
        <authorList>
            <person name="Beno S.M."/>
        </authorList>
    </citation>
    <scope>NUCLEOTIDE SEQUENCE [LARGE SCALE GENOMIC DNA]</scope>
    <source>
        <strain evidence="2 3">FSL W7-1108</strain>
    </source>
</reference>
<keyword evidence="1" id="KW-1133">Transmembrane helix</keyword>
<keyword evidence="1" id="KW-0472">Membrane</keyword>
<name>A0A1S9SZH0_BACMY</name>
<dbReference type="Proteomes" id="UP000190696">
    <property type="component" value="Unassembled WGS sequence"/>
</dbReference>
<proteinExistence type="predicted"/>
<comment type="caution">
    <text evidence="2">The sequence shown here is derived from an EMBL/GenBank/DDBJ whole genome shotgun (WGS) entry which is preliminary data.</text>
</comment>
<feature type="transmembrane region" description="Helical" evidence="1">
    <location>
        <begin position="50"/>
        <end position="74"/>
    </location>
</feature>
<evidence type="ECO:0000313" key="2">
    <source>
        <dbReference type="EMBL" id="OOR03090.1"/>
    </source>
</evidence>
<organism evidence="2 3">
    <name type="scientific">Bacillus mycoides</name>
    <dbReference type="NCBI Taxonomy" id="1405"/>
    <lineage>
        <taxon>Bacteria</taxon>
        <taxon>Bacillati</taxon>
        <taxon>Bacillota</taxon>
        <taxon>Bacilli</taxon>
        <taxon>Bacillales</taxon>
        <taxon>Bacillaceae</taxon>
        <taxon>Bacillus</taxon>
        <taxon>Bacillus cereus group</taxon>
    </lineage>
</organism>
<sequence>MYLKTHHSKNILSHLTKKEKMKIIIKTNLNKRYNVTCKWFGIDNCITSQICFFGTFGISIFMFVATYMISGVYFGF</sequence>